<organism evidence="1 2">
    <name type="scientific">Tetrabaena socialis</name>
    <dbReference type="NCBI Taxonomy" id="47790"/>
    <lineage>
        <taxon>Eukaryota</taxon>
        <taxon>Viridiplantae</taxon>
        <taxon>Chlorophyta</taxon>
        <taxon>core chlorophytes</taxon>
        <taxon>Chlorophyceae</taxon>
        <taxon>CS clade</taxon>
        <taxon>Chlamydomonadales</taxon>
        <taxon>Tetrabaenaceae</taxon>
        <taxon>Tetrabaena</taxon>
    </lineage>
</organism>
<reference evidence="1 2" key="1">
    <citation type="journal article" date="2017" name="Mol. Biol. Evol.">
        <title>The 4-celled Tetrabaena socialis nuclear genome reveals the essential components for genetic control of cell number at the origin of multicellularity in the volvocine lineage.</title>
        <authorList>
            <person name="Featherston J."/>
            <person name="Arakaki Y."/>
            <person name="Hanschen E.R."/>
            <person name="Ferris P.J."/>
            <person name="Michod R.E."/>
            <person name="Olson B.J.S.C."/>
            <person name="Nozaki H."/>
            <person name="Durand P.M."/>
        </authorList>
    </citation>
    <scope>NUCLEOTIDE SEQUENCE [LARGE SCALE GENOMIC DNA]</scope>
    <source>
        <strain evidence="1 2">NIES-571</strain>
    </source>
</reference>
<name>A0A2J8A5M0_9CHLO</name>
<comment type="caution">
    <text evidence="1">The sequence shown here is derived from an EMBL/GenBank/DDBJ whole genome shotgun (WGS) entry which is preliminary data.</text>
</comment>
<dbReference type="AlphaFoldDB" id="A0A2J8A5M0"/>
<gene>
    <name evidence="1" type="ORF">TSOC_005694</name>
</gene>
<sequence length="140" mass="15201">MSALEGDVYPDASVEGIFGVQKDPGGGGDLSAWPIGNLTYGAWITVRNHTLNAKLEAIADDDDDDDGGLGYNEAALQAAEQEFKGEIVAAILQGRLPAWYEARLRQLRDASYYVQEVVARRSFADIVWDTQVLDRLAGLA</sequence>
<evidence type="ECO:0000313" key="2">
    <source>
        <dbReference type="Proteomes" id="UP000236333"/>
    </source>
</evidence>
<dbReference type="Proteomes" id="UP000236333">
    <property type="component" value="Unassembled WGS sequence"/>
</dbReference>
<dbReference type="OrthoDB" id="547130at2759"/>
<protein>
    <submittedName>
        <fullName evidence="1">Uncharacterized protein</fullName>
    </submittedName>
</protein>
<accession>A0A2J8A5M0</accession>
<proteinExistence type="predicted"/>
<keyword evidence="2" id="KW-1185">Reference proteome</keyword>
<dbReference type="EMBL" id="PGGS01000160">
    <property type="protein sequence ID" value="PNH07800.1"/>
    <property type="molecule type" value="Genomic_DNA"/>
</dbReference>
<evidence type="ECO:0000313" key="1">
    <source>
        <dbReference type="EMBL" id="PNH07800.1"/>
    </source>
</evidence>